<dbReference type="NCBIfam" id="TIGR00152">
    <property type="entry name" value="dephospho-CoA kinase"/>
    <property type="match status" value="1"/>
</dbReference>
<proteinExistence type="inferred from homology"/>
<dbReference type="CDD" id="cd02022">
    <property type="entry name" value="DPCK"/>
    <property type="match status" value="1"/>
</dbReference>
<evidence type="ECO:0000256" key="1">
    <source>
        <dbReference type="ARBA" id="ARBA00009018"/>
    </source>
</evidence>
<dbReference type="Pfam" id="PF01121">
    <property type="entry name" value="CoaE"/>
    <property type="match status" value="1"/>
</dbReference>
<sequence length="239" mass="27443">MFIVGVTGGIATGKSAVCEIFKEYGIPVIDADVAARKVVEPGRKAWHLIKKEFGDAVFHKDGQLNREVLGEIIFDSVEKRKKLNEITHPEIYSEMFWAAVRCFFQGHQFIVMDLPLLFESGSMVDYLYKIIVVTCEEDLQLQRLIERNFMTEAKAKKRISAQMSLERKCEQAHFVVENSGTTQDTREQVLRILSILRSYRAHWKLRAIAGLCCTGLVSLLIWIGFRVLYSQHSTVSRRR</sequence>
<dbReference type="FunFam" id="3.40.50.300:FF:000485">
    <property type="entry name" value="Dephospho-CoA kinase CAB5"/>
    <property type="match status" value="1"/>
</dbReference>
<feature type="transmembrane region" description="Helical" evidence="5">
    <location>
        <begin position="207"/>
        <end position="229"/>
    </location>
</feature>
<evidence type="ECO:0000256" key="2">
    <source>
        <dbReference type="ARBA" id="ARBA00022741"/>
    </source>
</evidence>
<evidence type="ECO:0000313" key="7">
    <source>
        <dbReference type="Proteomes" id="UP000027135"/>
    </source>
</evidence>
<protein>
    <recommendedName>
        <fullName evidence="4">Dephospho-CoA kinase domain-containing protein</fullName>
    </recommendedName>
</protein>
<dbReference type="HAMAP" id="MF_00376">
    <property type="entry name" value="Dephospho_CoA_kinase"/>
    <property type="match status" value="1"/>
</dbReference>
<keyword evidence="6" id="KW-0808">Transferase</keyword>
<dbReference type="Proteomes" id="UP000027135">
    <property type="component" value="Unassembled WGS sequence"/>
</dbReference>
<dbReference type="PANTHER" id="PTHR10695:SF46">
    <property type="entry name" value="BIFUNCTIONAL COENZYME A SYNTHASE-RELATED"/>
    <property type="match status" value="1"/>
</dbReference>
<dbReference type="GO" id="GO:0005524">
    <property type="term" value="F:ATP binding"/>
    <property type="evidence" value="ECO:0007669"/>
    <property type="project" value="UniProtKB-KW"/>
</dbReference>
<dbReference type="SUPFAM" id="SSF52540">
    <property type="entry name" value="P-loop containing nucleoside triphosphate hydrolases"/>
    <property type="match status" value="1"/>
</dbReference>
<dbReference type="eggNOG" id="KOG3220">
    <property type="taxonomic scope" value="Eukaryota"/>
</dbReference>
<dbReference type="InterPro" id="IPR027417">
    <property type="entry name" value="P-loop_NTPase"/>
</dbReference>
<keyword evidence="5" id="KW-1133">Transmembrane helix</keyword>
<dbReference type="InParanoid" id="A0A067QLL2"/>
<keyword evidence="2" id="KW-0547">Nucleotide-binding</keyword>
<keyword evidence="5" id="KW-0812">Transmembrane</keyword>
<dbReference type="GO" id="GO:0015937">
    <property type="term" value="P:coenzyme A biosynthetic process"/>
    <property type="evidence" value="ECO:0007669"/>
    <property type="project" value="InterPro"/>
</dbReference>
<evidence type="ECO:0000256" key="5">
    <source>
        <dbReference type="SAM" id="Phobius"/>
    </source>
</evidence>
<dbReference type="FunCoup" id="A0A067QLL2">
    <property type="interactions" value="756"/>
</dbReference>
<keyword evidence="3" id="KW-0067">ATP-binding</keyword>
<dbReference type="EMBL" id="KK853191">
    <property type="protein sequence ID" value="KDR10023.1"/>
    <property type="molecule type" value="Genomic_DNA"/>
</dbReference>
<dbReference type="InterPro" id="IPR001977">
    <property type="entry name" value="Depp_CoAkinase"/>
</dbReference>
<evidence type="ECO:0000256" key="3">
    <source>
        <dbReference type="ARBA" id="ARBA00022840"/>
    </source>
</evidence>
<evidence type="ECO:0000256" key="4">
    <source>
        <dbReference type="ARBA" id="ARBA00044157"/>
    </source>
</evidence>
<dbReference type="GO" id="GO:0005737">
    <property type="term" value="C:cytoplasm"/>
    <property type="evidence" value="ECO:0007669"/>
    <property type="project" value="UniProtKB-ARBA"/>
</dbReference>
<gene>
    <name evidence="6" type="ORF">L798_15685</name>
</gene>
<evidence type="ECO:0000313" key="6">
    <source>
        <dbReference type="EMBL" id="KDR10023.1"/>
    </source>
</evidence>
<keyword evidence="5" id="KW-0472">Membrane</keyword>
<keyword evidence="6" id="KW-0418">Kinase</keyword>
<dbReference type="OMA" id="CQMDIEQ"/>
<dbReference type="PANTHER" id="PTHR10695">
    <property type="entry name" value="DEPHOSPHO-COA KINASE-RELATED"/>
    <property type="match status" value="1"/>
</dbReference>
<keyword evidence="7" id="KW-1185">Reference proteome</keyword>
<dbReference type="OrthoDB" id="247245at2759"/>
<comment type="similarity">
    <text evidence="1">Belongs to the CoaE family.</text>
</comment>
<name>A0A067QLL2_ZOONE</name>
<dbReference type="Gene3D" id="3.40.50.300">
    <property type="entry name" value="P-loop containing nucleotide triphosphate hydrolases"/>
    <property type="match status" value="1"/>
</dbReference>
<dbReference type="STRING" id="136037.A0A067QLL2"/>
<dbReference type="AlphaFoldDB" id="A0A067QLL2"/>
<organism evidence="6 7">
    <name type="scientific">Zootermopsis nevadensis</name>
    <name type="common">Dampwood termite</name>
    <dbReference type="NCBI Taxonomy" id="136037"/>
    <lineage>
        <taxon>Eukaryota</taxon>
        <taxon>Metazoa</taxon>
        <taxon>Ecdysozoa</taxon>
        <taxon>Arthropoda</taxon>
        <taxon>Hexapoda</taxon>
        <taxon>Insecta</taxon>
        <taxon>Pterygota</taxon>
        <taxon>Neoptera</taxon>
        <taxon>Polyneoptera</taxon>
        <taxon>Dictyoptera</taxon>
        <taxon>Blattodea</taxon>
        <taxon>Blattoidea</taxon>
        <taxon>Termitoidae</taxon>
        <taxon>Termopsidae</taxon>
        <taxon>Zootermopsis</taxon>
    </lineage>
</organism>
<dbReference type="PROSITE" id="PS51219">
    <property type="entry name" value="DPCK"/>
    <property type="match status" value="1"/>
</dbReference>
<accession>A0A067QLL2</accession>
<dbReference type="GO" id="GO:0004140">
    <property type="term" value="F:dephospho-CoA kinase activity"/>
    <property type="evidence" value="ECO:0007669"/>
    <property type="project" value="InterPro"/>
</dbReference>
<reference evidence="6 7" key="1">
    <citation type="journal article" date="2014" name="Nat. Commun.">
        <title>Molecular traces of alternative social organization in a termite genome.</title>
        <authorList>
            <person name="Terrapon N."/>
            <person name="Li C."/>
            <person name="Robertson H.M."/>
            <person name="Ji L."/>
            <person name="Meng X."/>
            <person name="Booth W."/>
            <person name="Chen Z."/>
            <person name="Childers C.P."/>
            <person name="Glastad K.M."/>
            <person name="Gokhale K."/>
            <person name="Gowin J."/>
            <person name="Gronenberg W."/>
            <person name="Hermansen R.A."/>
            <person name="Hu H."/>
            <person name="Hunt B.G."/>
            <person name="Huylmans A.K."/>
            <person name="Khalil S.M."/>
            <person name="Mitchell R.D."/>
            <person name="Munoz-Torres M.C."/>
            <person name="Mustard J.A."/>
            <person name="Pan H."/>
            <person name="Reese J.T."/>
            <person name="Scharf M.E."/>
            <person name="Sun F."/>
            <person name="Vogel H."/>
            <person name="Xiao J."/>
            <person name="Yang W."/>
            <person name="Yang Z."/>
            <person name="Yang Z."/>
            <person name="Zhou J."/>
            <person name="Zhu J."/>
            <person name="Brent C.S."/>
            <person name="Elsik C.G."/>
            <person name="Goodisman M.A."/>
            <person name="Liberles D.A."/>
            <person name="Roe R.M."/>
            <person name="Vargo E.L."/>
            <person name="Vilcinskas A."/>
            <person name="Wang J."/>
            <person name="Bornberg-Bauer E."/>
            <person name="Korb J."/>
            <person name="Zhang G."/>
            <person name="Liebig J."/>
        </authorList>
    </citation>
    <scope>NUCLEOTIDE SEQUENCE [LARGE SCALE GENOMIC DNA]</scope>
    <source>
        <tissue evidence="6">Whole organism</tissue>
    </source>
</reference>